<feature type="region of interest" description="Disordered" evidence="3">
    <location>
        <begin position="1417"/>
        <end position="1449"/>
    </location>
</feature>
<evidence type="ECO:0000256" key="2">
    <source>
        <dbReference type="PROSITE-ProRule" id="PRU00047"/>
    </source>
</evidence>
<evidence type="ECO:0000256" key="3">
    <source>
        <dbReference type="SAM" id="MobiDB-lite"/>
    </source>
</evidence>
<dbReference type="InterPro" id="IPR039537">
    <property type="entry name" value="Retrotran_Ty1/copia-like"/>
</dbReference>
<dbReference type="InterPro" id="IPR054722">
    <property type="entry name" value="PolX-like_BBD"/>
</dbReference>
<feature type="compositionally biased region" description="Pro residues" evidence="3">
    <location>
        <begin position="1274"/>
        <end position="1289"/>
    </location>
</feature>
<feature type="compositionally biased region" description="Basic and acidic residues" evidence="3">
    <location>
        <begin position="215"/>
        <end position="233"/>
    </location>
</feature>
<dbReference type="GO" id="GO:0006508">
    <property type="term" value="P:proteolysis"/>
    <property type="evidence" value="ECO:0007669"/>
    <property type="project" value="UniProtKB-KW"/>
</dbReference>
<keyword evidence="1" id="KW-0378">Hydrolase</keyword>
<feature type="region of interest" description="Disordered" evidence="3">
    <location>
        <begin position="215"/>
        <end position="256"/>
    </location>
</feature>
<feature type="compositionally biased region" description="Basic and acidic residues" evidence="3">
    <location>
        <begin position="772"/>
        <end position="782"/>
    </location>
</feature>
<feature type="domain" description="Integrase catalytic" evidence="5">
    <location>
        <begin position="584"/>
        <end position="761"/>
    </location>
</feature>
<dbReference type="InterPro" id="IPR001878">
    <property type="entry name" value="Znf_CCHC"/>
</dbReference>
<feature type="region of interest" description="Disordered" evidence="3">
    <location>
        <begin position="283"/>
        <end position="319"/>
    </location>
</feature>
<feature type="compositionally biased region" description="Low complexity" evidence="3">
    <location>
        <begin position="1433"/>
        <end position="1442"/>
    </location>
</feature>
<dbReference type="SMART" id="SM00343">
    <property type="entry name" value="ZnF_C2HC"/>
    <property type="match status" value="2"/>
</dbReference>
<name>A0A6L2N4M2_TANCI</name>
<feature type="domain" description="CCHC-type" evidence="4">
    <location>
        <begin position="204"/>
        <end position="219"/>
    </location>
</feature>
<keyword evidence="2" id="KW-0479">Metal-binding</keyword>
<dbReference type="InterPro" id="IPR001584">
    <property type="entry name" value="Integrase_cat-core"/>
</dbReference>
<evidence type="ECO:0000259" key="5">
    <source>
        <dbReference type="PROSITE" id="PS50994"/>
    </source>
</evidence>
<accession>A0A6L2N4M2</accession>
<dbReference type="InterPro" id="IPR012337">
    <property type="entry name" value="RNaseH-like_sf"/>
</dbReference>
<dbReference type="GO" id="GO:0008270">
    <property type="term" value="F:zinc ion binding"/>
    <property type="evidence" value="ECO:0007669"/>
    <property type="project" value="UniProtKB-KW"/>
</dbReference>
<feature type="compositionally biased region" description="Basic and acidic residues" evidence="3">
    <location>
        <begin position="795"/>
        <end position="810"/>
    </location>
</feature>
<evidence type="ECO:0000256" key="1">
    <source>
        <dbReference type="ARBA" id="ARBA00022670"/>
    </source>
</evidence>
<protein>
    <submittedName>
        <fullName evidence="6">Putative ribonuclease H-like domain-containing protein</fullName>
    </submittedName>
</protein>
<dbReference type="InterPro" id="IPR036875">
    <property type="entry name" value="Znf_CCHC_sf"/>
</dbReference>
<keyword evidence="2" id="KW-0862">Zinc</keyword>
<keyword evidence="1" id="KW-0645">Protease</keyword>
<dbReference type="PANTHER" id="PTHR42648:SF32">
    <property type="entry name" value="RIBONUCLEASE H-LIKE DOMAIN, GAG-PRE-INTEGRASE DOMAIN PROTEIN-RELATED"/>
    <property type="match status" value="1"/>
</dbReference>
<feature type="region of interest" description="Disordered" evidence="3">
    <location>
        <begin position="772"/>
        <end position="810"/>
    </location>
</feature>
<dbReference type="GO" id="GO:0008233">
    <property type="term" value="F:peptidase activity"/>
    <property type="evidence" value="ECO:0007669"/>
    <property type="project" value="UniProtKB-KW"/>
</dbReference>
<feature type="region of interest" description="Disordered" evidence="3">
    <location>
        <begin position="1572"/>
        <end position="1593"/>
    </location>
</feature>
<sequence length="1761" mass="198057">MDSLSPQVVSAAKLPILNPNEFDLWKMRIEQYFLMTDYSLWEVILNGDSPVPTRVIDGVLQLVAPITVEQNLARKNELKACESLDQIHDRLQKLVSQLEIHGVSLSQEDVNLKFLRSLPYEWKTYTLIWRIKADLEEQSLDDFTTESVSAAASVSAVCAKMPMDLRWLMAMLTMRARRFLQKTGRNLGANGPTSMGFDMSKVECYNCHRKGHFARECRSPKDSKRHGAAEPQRRTVPLGPTKPDQDLSHPNRPSAPIIEDWVSDYEDDSEIKTSQVVPSFVQSTKQVISPRPSVQPVETSIPAATPKPASTKSDSSSKRRNRKACFVCKSVDHLIKDCDYHAKKMAQPTPRNYAHRDQLVLVCLKSRVTAVKAPVVSAAQGMQGNWGNPHHVLKDKGVIDSRCSRHMTGNMSYLSDFKEINDGYAAFGGNPKGGKISGKEKIKTGKLDFDDVYFVKELKFNLFSVSQMCDKKNSVLFTDIECFVLSPDFMLPDESQVLLRVPRENSMYNVNLQNIVPSRDLTCLFAKATVNESHLWHRRLGHINFKTINKLVKGNLVKGLPVKVFKNYNTCVACNKGKQHKASCKTKPVSSVNQILYRIHMDLFRPTFVKSLNKKSYYLIVTDDYSRFTWVFFLATKDETSPIFKTFITGLENQLCLKVKVIKSDNGTEFKNNDLNQFCGIKGIKREFSVPRTPQQNGIAERKNKTIIKAARTMLADSLLPIPFWAEAVNTACSAPTWLFDIDSLTRTMNYQPVTAGNQTHHSADAAFDGKKHDFDAKKPKSEVNVSSSSSAQLRKQDDKTKKEAKGKGHVESLTGYRDLNAEFKGCSDDSIKEVNVVGFIVPTVGQISPNSTNIFSATGPSNVAASPTYGKSSFLYVSQFPDDPDMPELEDITYSDDDNDVGAEDDFNNLETSIIFSHIPTTRVHNDHHVSQIIGFEDPEHPDKVSKVVKALYGLHQASRACQDKYVAEILRKFGLSEGKSASTPTDTGKPLLKDPDGEDVDVHTYKLMIGSLMYLTSSRPDIMFACKKQIVVATSSTEAKYVAAATCCAQVLWIQNQLMDYGDSPLLGVNTPRSDEDRLELMELMVFLLLKFEKVRIRVNDVDLQFSAVNGVTRLQALVDKKKVVVTEAAIREVLHLDDAEGVDCLPNEEIFIELARIGYEKPSTKLTFYKAFFSSQWRFLIHTILQCMSAKRTLWNEFSSAMASAVICLSTGKWFFGVETPLFEGMLVGQEVNEEGDADEHIEEATAGDAAQGDDTAAHGEVLTVTAKPSIPSPTPPTPPPQPPQDVPLTSQGRMIAKMDKDDAVVLMDDNEEDKKVEEVKVTESAQVQGRQAESQAKIYKIDMDHASKVLSMQEDEPTEVQEIVEVVTTAKLIYEVTAASETVTAASVIIPAAKPQALAATLTATPARVDAAPSRRRKRVVIRDHESESATSSIISTKTKSKDKGKGIMVEEPKPLKKKQQIKQDEEYARQLHKELNKDIDWNEAIDHVKRKAKEDPVVKRYQVLKRKPQTEGQARKNMIMYLKNVARFKMDYFKGMSYDDIRRIFEAKFNSNVAFLLKTKEQLEEEENRELQKLNETPAEKEAKRRKLNDEEVEDLKRHLEIMPSEDDDVYTEAAPLARKVSVIDYQVIEMNNKPYYKIIRADGTHQLYVSFLTLLRNFDREDLEALWSLVKERFSTAKPKNFSDDFLLTTLRAIGKKVPTLKITLDQMLNAVRLQVEEESEVSLELLRVDAAMDVKEICQVFNAVGEELNAAKQS</sequence>
<dbReference type="PROSITE" id="PS50994">
    <property type="entry name" value="INTEGRASE"/>
    <property type="match status" value="1"/>
</dbReference>
<dbReference type="InterPro" id="IPR036397">
    <property type="entry name" value="RNaseH_sf"/>
</dbReference>
<comment type="caution">
    <text evidence="6">The sequence shown here is derived from an EMBL/GenBank/DDBJ whole genome shotgun (WGS) entry which is preliminary data.</text>
</comment>
<gene>
    <name evidence="6" type="ORF">Tci_052080</name>
</gene>
<dbReference type="GO" id="GO:0015074">
    <property type="term" value="P:DNA integration"/>
    <property type="evidence" value="ECO:0007669"/>
    <property type="project" value="InterPro"/>
</dbReference>
<dbReference type="GO" id="GO:0003676">
    <property type="term" value="F:nucleic acid binding"/>
    <property type="evidence" value="ECO:0007669"/>
    <property type="project" value="InterPro"/>
</dbReference>
<feature type="compositionally biased region" description="Basic and acidic residues" evidence="3">
    <location>
        <begin position="1574"/>
        <end position="1588"/>
    </location>
</feature>
<dbReference type="Pfam" id="PF00665">
    <property type="entry name" value="rve"/>
    <property type="match status" value="1"/>
</dbReference>
<organism evidence="6">
    <name type="scientific">Tanacetum cinerariifolium</name>
    <name type="common">Dalmatian daisy</name>
    <name type="synonym">Chrysanthemum cinerariifolium</name>
    <dbReference type="NCBI Taxonomy" id="118510"/>
    <lineage>
        <taxon>Eukaryota</taxon>
        <taxon>Viridiplantae</taxon>
        <taxon>Streptophyta</taxon>
        <taxon>Embryophyta</taxon>
        <taxon>Tracheophyta</taxon>
        <taxon>Spermatophyta</taxon>
        <taxon>Magnoliopsida</taxon>
        <taxon>eudicotyledons</taxon>
        <taxon>Gunneridae</taxon>
        <taxon>Pentapetalae</taxon>
        <taxon>asterids</taxon>
        <taxon>campanulids</taxon>
        <taxon>Asterales</taxon>
        <taxon>Asteraceae</taxon>
        <taxon>Asteroideae</taxon>
        <taxon>Anthemideae</taxon>
        <taxon>Anthemidinae</taxon>
        <taxon>Tanacetum</taxon>
    </lineage>
</organism>
<dbReference type="PANTHER" id="PTHR42648">
    <property type="entry name" value="TRANSPOSASE, PUTATIVE-RELATED"/>
    <property type="match status" value="1"/>
</dbReference>
<keyword evidence="2" id="KW-0863">Zinc-finger</keyword>
<dbReference type="Pfam" id="PF00098">
    <property type="entry name" value="zf-CCHC"/>
    <property type="match status" value="1"/>
</dbReference>
<dbReference type="Pfam" id="PF22936">
    <property type="entry name" value="Pol_BBD"/>
    <property type="match status" value="1"/>
</dbReference>
<dbReference type="SUPFAM" id="SSF57756">
    <property type="entry name" value="Retrovirus zinc finger-like domains"/>
    <property type="match status" value="1"/>
</dbReference>
<dbReference type="Gene3D" id="3.30.420.10">
    <property type="entry name" value="Ribonuclease H-like superfamily/Ribonuclease H"/>
    <property type="match status" value="1"/>
</dbReference>
<evidence type="ECO:0000259" key="4">
    <source>
        <dbReference type="PROSITE" id="PS50158"/>
    </source>
</evidence>
<dbReference type="SUPFAM" id="SSF53098">
    <property type="entry name" value="Ribonuclease H-like"/>
    <property type="match status" value="1"/>
</dbReference>
<dbReference type="Pfam" id="PF13976">
    <property type="entry name" value="gag_pre-integrs"/>
    <property type="match status" value="1"/>
</dbReference>
<evidence type="ECO:0000313" key="6">
    <source>
        <dbReference type="EMBL" id="GEU80102.1"/>
    </source>
</evidence>
<dbReference type="EMBL" id="BKCJ010008011">
    <property type="protein sequence ID" value="GEU80102.1"/>
    <property type="molecule type" value="Genomic_DNA"/>
</dbReference>
<dbReference type="PROSITE" id="PS50158">
    <property type="entry name" value="ZF_CCHC"/>
    <property type="match status" value="1"/>
</dbReference>
<dbReference type="Gene3D" id="4.10.60.10">
    <property type="entry name" value="Zinc finger, CCHC-type"/>
    <property type="match status" value="1"/>
</dbReference>
<reference evidence="6" key="1">
    <citation type="journal article" date="2019" name="Sci. Rep.">
        <title>Draft genome of Tanacetum cinerariifolium, the natural source of mosquito coil.</title>
        <authorList>
            <person name="Yamashiro T."/>
            <person name="Shiraishi A."/>
            <person name="Satake H."/>
            <person name="Nakayama K."/>
        </authorList>
    </citation>
    <scope>NUCLEOTIDE SEQUENCE</scope>
</reference>
<feature type="region of interest" description="Disordered" evidence="3">
    <location>
        <begin position="1270"/>
        <end position="1293"/>
    </location>
</feature>
<proteinExistence type="predicted"/>
<dbReference type="InterPro" id="IPR025724">
    <property type="entry name" value="GAG-pre-integrase_dom"/>
</dbReference>